<evidence type="ECO:0000256" key="7">
    <source>
        <dbReference type="RuleBase" id="RU363039"/>
    </source>
</evidence>
<dbReference type="InterPro" id="IPR001412">
    <property type="entry name" value="aa-tRNA-synth_I_CS"/>
</dbReference>
<evidence type="ECO:0000256" key="3">
    <source>
        <dbReference type="ARBA" id="ARBA00022840"/>
    </source>
</evidence>
<dbReference type="InterPro" id="IPR023458">
    <property type="entry name" value="Met-tRNA_ligase_1"/>
</dbReference>
<dbReference type="Gene3D" id="2.20.28.20">
    <property type="entry name" value="Methionyl-tRNA synthetase, Zn-domain"/>
    <property type="match status" value="1"/>
</dbReference>
<dbReference type="PROSITE" id="PS00178">
    <property type="entry name" value="AA_TRNA_LIGASE_I"/>
    <property type="match status" value="1"/>
</dbReference>
<dbReference type="OrthoDB" id="9810191at2"/>
<protein>
    <submittedName>
        <fullName evidence="9">Methionine--tRNA ligase</fullName>
    </submittedName>
</protein>
<dbReference type="GO" id="GO:0004825">
    <property type="term" value="F:methionine-tRNA ligase activity"/>
    <property type="evidence" value="ECO:0007669"/>
    <property type="project" value="UniProtKB-EC"/>
</dbReference>
<accession>A0A5C4JII9</accession>
<dbReference type="EMBL" id="VCKW01000013">
    <property type="protein sequence ID" value="TMR06522.1"/>
    <property type="molecule type" value="Genomic_DNA"/>
</dbReference>
<evidence type="ECO:0000256" key="6">
    <source>
        <dbReference type="ARBA" id="ARBA00047364"/>
    </source>
</evidence>
<dbReference type="AlphaFoldDB" id="A0A5C4JII9"/>
<keyword evidence="4 7" id="KW-0648">Protein biosynthesis</keyword>
<proteinExistence type="inferred from homology"/>
<dbReference type="GO" id="GO:0006431">
    <property type="term" value="P:methionyl-tRNA aminoacylation"/>
    <property type="evidence" value="ECO:0007669"/>
    <property type="project" value="TreeGrafter"/>
</dbReference>
<evidence type="ECO:0000256" key="1">
    <source>
        <dbReference type="ARBA" id="ARBA00022598"/>
    </source>
</evidence>
<dbReference type="PANTHER" id="PTHR45765">
    <property type="entry name" value="METHIONINE--TRNA LIGASE"/>
    <property type="match status" value="1"/>
</dbReference>
<evidence type="ECO:0000256" key="4">
    <source>
        <dbReference type="ARBA" id="ARBA00022917"/>
    </source>
</evidence>
<dbReference type="SUPFAM" id="SSF52374">
    <property type="entry name" value="Nucleotidylyl transferase"/>
    <property type="match status" value="1"/>
</dbReference>
<keyword evidence="2 7" id="KW-0547">Nucleotide-binding</keyword>
<name>A0A5C4JII9_9ACTN</name>
<reference evidence="9 10" key="1">
    <citation type="submission" date="2019-05" db="EMBL/GenBank/DDBJ databases">
        <title>Draft genome sequence of Actinomadura sp. 14C53.</title>
        <authorList>
            <person name="Saricaoglu S."/>
            <person name="Isik K."/>
        </authorList>
    </citation>
    <scope>NUCLEOTIDE SEQUENCE [LARGE SCALE GENOMIC DNA]</scope>
    <source>
        <strain evidence="9 10">14C53</strain>
    </source>
</reference>
<dbReference type="PANTHER" id="PTHR45765:SF1">
    <property type="entry name" value="METHIONINE--TRNA LIGASE, CYTOPLASMIC"/>
    <property type="match status" value="1"/>
</dbReference>
<dbReference type="Gene3D" id="3.40.50.620">
    <property type="entry name" value="HUPs"/>
    <property type="match status" value="1"/>
</dbReference>
<keyword evidence="1 7" id="KW-0436">Ligase</keyword>
<keyword evidence="3 7" id="KW-0067">ATP-binding</keyword>
<gene>
    <name evidence="9" type="ORF">ETD83_04080</name>
</gene>
<keyword evidence="5 7" id="KW-0030">Aminoacyl-tRNA synthetase</keyword>
<comment type="similarity">
    <text evidence="7">Belongs to the class-I aminoacyl-tRNA synthetase family.</text>
</comment>
<dbReference type="RefSeq" id="WP_138643685.1">
    <property type="nucleotide sequence ID" value="NZ_VCKW01000013.1"/>
</dbReference>
<comment type="caution">
    <text evidence="9">The sequence shown here is derived from an EMBL/GenBank/DDBJ whole genome shotgun (WGS) entry which is preliminary data.</text>
</comment>
<comment type="catalytic activity">
    <reaction evidence="6">
        <text>tRNA(Met) + L-methionine + ATP = L-methionyl-tRNA(Met) + AMP + diphosphate</text>
        <dbReference type="Rhea" id="RHEA:13481"/>
        <dbReference type="Rhea" id="RHEA-COMP:9667"/>
        <dbReference type="Rhea" id="RHEA-COMP:9698"/>
        <dbReference type="ChEBI" id="CHEBI:30616"/>
        <dbReference type="ChEBI" id="CHEBI:33019"/>
        <dbReference type="ChEBI" id="CHEBI:57844"/>
        <dbReference type="ChEBI" id="CHEBI:78442"/>
        <dbReference type="ChEBI" id="CHEBI:78530"/>
        <dbReference type="ChEBI" id="CHEBI:456215"/>
        <dbReference type="EC" id="6.1.1.10"/>
    </reaction>
</comment>
<organism evidence="9 10">
    <name type="scientific">Actinomadura soli</name>
    <dbReference type="NCBI Taxonomy" id="2508997"/>
    <lineage>
        <taxon>Bacteria</taxon>
        <taxon>Bacillati</taxon>
        <taxon>Actinomycetota</taxon>
        <taxon>Actinomycetes</taxon>
        <taxon>Streptosporangiales</taxon>
        <taxon>Thermomonosporaceae</taxon>
        <taxon>Actinomadura</taxon>
    </lineage>
</organism>
<sequence length="511" mass="55468">MTERTVVISPAPTANGDLHLGHLAGPFLAADVHTRYLRATGRTAYFGTGFQDTSTFVVTTAARRGVTPAALVERSAGQIASSLGAVGIDVDGFTGDDERFTKWVADFWGRVHSAGKLELKTMSFLYSPKTGRFLVDGFATGGCPHCLADGCAGLCETCGNPVAAADLIDPRSTLEPGDPVEPREAQVLVLPMERYRERLREYFDVHATAMRPHMAQALREMLSRPLPDYPVTYPISWGIPAPFPEVPGQVINPNAEPAPWSMHASALSAERWGEVPGTDDALWLPDAGTKVVYFLGFDNTFPFAVAMMAVLLAHGDQYALPVEFVTNEFYLLDHDKFSTSRGHVVRAADLAAEMPRDLVRFYLAATSPENQCTNFSRPDMAKVTRSWLAGPWNRVAAKAGRWTGRGPLPVSERSRGAAARIVDRFAASYELECFSLVRAAQTLTEQIARLDRWDVAPDEAGDFCHEAEVVLRCAAPILIDLAAALPDTAIRRDGPSTITPVRLPGLDGGVA</sequence>
<evidence type="ECO:0000313" key="9">
    <source>
        <dbReference type="EMBL" id="TMR06522.1"/>
    </source>
</evidence>
<dbReference type="GO" id="GO:0005524">
    <property type="term" value="F:ATP binding"/>
    <property type="evidence" value="ECO:0007669"/>
    <property type="project" value="UniProtKB-KW"/>
</dbReference>
<dbReference type="InterPro" id="IPR029038">
    <property type="entry name" value="MetRS_Zn"/>
</dbReference>
<feature type="domain" description="Methionyl/Leucyl tRNA synthetase" evidence="8">
    <location>
        <begin position="6"/>
        <end position="389"/>
    </location>
</feature>
<dbReference type="Pfam" id="PF09334">
    <property type="entry name" value="tRNA-synt_1g"/>
    <property type="match status" value="1"/>
</dbReference>
<keyword evidence="10" id="KW-1185">Reference proteome</keyword>
<evidence type="ECO:0000256" key="5">
    <source>
        <dbReference type="ARBA" id="ARBA00023146"/>
    </source>
</evidence>
<dbReference type="InterPro" id="IPR014729">
    <property type="entry name" value="Rossmann-like_a/b/a_fold"/>
</dbReference>
<dbReference type="InterPro" id="IPR015413">
    <property type="entry name" value="Methionyl/Leucyl_tRNA_Synth"/>
</dbReference>
<evidence type="ECO:0000259" key="8">
    <source>
        <dbReference type="Pfam" id="PF09334"/>
    </source>
</evidence>
<evidence type="ECO:0000313" key="10">
    <source>
        <dbReference type="Proteomes" id="UP000309174"/>
    </source>
</evidence>
<dbReference type="Proteomes" id="UP000309174">
    <property type="component" value="Unassembled WGS sequence"/>
</dbReference>
<evidence type="ECO:0000256" key="2">
    <source>
        <dbReference type="ARBA" id="ARBA00022741"/>
    </source>
</evidence>
<dbReference type="GO" id="GO:0005829">
    <property type="term" value="C:cytosol"/>
    <property type="evidence" value="ECO:0007669"/>
    <property type="project" value="TreeGrafter"/>
</dbReference>